<dbReference type="Proteomes" id="UP000198662">
    <property type="component" value="Unassembled WGS sequence"/>
</dbReference>
<dbReference type="STRING" id="380244.SAMN05216298_1121"/>
<accession>A0A1G9DV55</accession>
<reference evidence="3" key="1">
    <citation type="submission" date="2016-10" db="EMBL/GenBank/DDBJ databases">
        <authorList>
            <person name="Varghese N."/>
            <person name="Submissions S."/>
        </authorList>
    </citation>
    <scope>NUCLEOTIDE SEQUENCE [LARGE SCALE GENOMIC DNA]</scope>
    <source>
        <strain evidence="3">CGMCC 4.3147</strain>
    </source>
</reference>
<sequence>MVVASHGDRFRRRALSRGYKVDEVDAFLDRVEATLSGEPVGSPVSADEVDDVVFRVRFGGYDEWQVDVYLDRVARQLAELEERGVLGTAPAPDYGKPETAAQGRGFDEPPMQQGPGSRRAPEAQATQVIPAHEMMAAREMAPPPPAPEPVGRGRGPAPRAAAPQDDEGFGDLRGDDGEGFGFLAGPPGDDYDDPFAKRGGGGGQDFGSPRGGQQDFGRGGRDDFGPGPRDDFGPPQDQFGQRDDFARDDFGRDEFPPQRNPNGANGYGPRGGAPEPGVYGGSEYGGGARGPERGDFAPPAQAGPRAGGPMHDGPQAGPVPHGATEQLPLQSDPRRGGFGPGDQPGVYGQGPRRGAPEPPPPGFGAAYDDEFGDTGGRRAAPHQSPMQGGPMGQQPHQTGAIPRADRYGQSEPEPMPPAVPTQAIPQNLVPGMGQGPMGRPEPPQSEPYGAPRGREYGAPGGPQGGFGGPGPEDTGYGRRGVPSPPMQGGFDRGPHEPTGGFGGPQHEPTGGFGGPPHEPTGGFGAPSGPPPGQDPTGGFGGPAGGPRGAATPPDFGRRNPYEGRGAFEAPGRHGREEMTTEMRASDSPFTPDDVQRLEQLRRAFQPRRFGSGYDPGQVDQMFDAVSAAMTGRNPVPLSDRELDTSQFSLVQGGYFEAEVDSALREVREMFARRGMMH</sequence>
<evidence type="ECO:0000256" key="1">
    <source>
        <dbReference type="SAM" id="MobiDB-lite"/>
    </source>
</evidence>
<feature type="compositionally biased region" description="Basic and acidic residues" evidence="1">
    <location>
        <begin position="570"/>
        <end position="584"/>
    </location>
</feature>
<evidence type="ECO:0000313" key="3">
    <source>
        <dbReference type="Proteomes" id="UP000198662"/>
    </source>
</evidence>
<feature type="compositionally biased region" description="Basic and acidic residues" evidence="1">
    <location>
        <begin position="240"/>
        <end position="256"/>
    </location>
</feature>
<feature type="compositionally biased region" description="Basic and acidic residues" evidence="1">
    <location>
        <begin position="218"/>
        <end position="232"/>
    </location>
</feature>
<feature type="compositionally biased region" description="Gly residues" evidence="1">
    <location>
        <begin position="535"/>
        <end position="547"/>
    </location>
</feature>
<name>A0A1G9DV55_9ACTN</name>
<feature type="region of interest" description="Disordered" evidence="1">
    <location>
        <begin position="139"/>
        <end position="592"/>
    </location>
</feature>
<dbReference type="AlphaFoldDB" id="A0A1G9DV55"/>
<dbReference type="InterPro" id="IPR019933">
    <property type="entry name" value="DivIVA_domain"/>
</dbReference>
<keyword evidence="3" id="KW-1185">Reference proteome</keyword>
<feature type="compositionally biased region" description="Low complexity" evidence="1">
    <location>
        <begin position="297"/>
        <end position="309"/>
    </location>
</feature>
<evidence type="ECO:0000313" key="2">
    <source>
        <dbReference type="EMBL" id="SDK67757.1"/>
    </source>
</evidence>
<feature type="region of interest" description="Disordered" evidence="1">
    <location>
        <begin position="87"/>
        <end position="124"/>
    </location>
</feature>
<dbReference type="EMBL" id="FNGF01000001">
    <property type="protein sequence ID" value="SDK67757.1"/>
    <property type="molecule type" value="Genomic_DNA"/>
</dbReference>
<organism evidence="2 3">
    <name type="scientific">Glycomyces sambucus</name>
    <dbReference type="NCBI Taxonomy" id="380244"/>
    <lineage>
        <taxon>Bacteria</taxon>
        <taxon>Bacillati</taxon>
        <taxon>Actinomycetota</taxon>
        <taxon>Actinomycetes</taxon>
        <taxon>Glycomycetales</taxon>
        <taxon>Glycomycetaceae</taxon>
        <taxon>Glycomyces</taxon>
    </lineage>
</organism>
<proteinExistence type="predicted"/>
<dbReference type="Gene3D" id="6.10.250.660">
    <property type="match status" value="2"/>
</dbReference>
<feature type="compositionally biased region" description="Gly residues" evidence="1">
    <location>
        <begin position="458"/>
        <end position="470"/>
    </location>
</feature>
<feature type="compositionally biased region" description="Low complexity" evidence="1">
    <location>
        <begin position="381"/>
        <end position="399"/>
    </location>
</feature>
<protein>
    <submittedName>
        <fullName evidence="2">DivIVA domain-containing protein</fullName>
    </submittedName>
</protein>
<gene>
    <name evidence="2" type="ORF">SAMN05216298_1121</name>
</gene>
<dbReference type="NCBIfam" id="TIGR03544">
    <property type="entry name" value="DivI1A_domain"/>
    <property type="match status" value="2"/>
</dbReference>
<feature type="compositionally biased region" description="Gly residues" evidence="1">
    <location>
        <begin position="278"/>
        <end position="289"/>
    </location>
</feature>